<sequence length="276" mass="31046">MPLIKSLLRITIGVIIAIPLLLYPLLYFAQDKLIFIQRKMDNSLLNWIRKEYPNAQVQITTPDNIRLHGWYIKNNAQKKSPLIIYFGGNAEEVSGQLTALEPLNGWSLLLVNYRGYGLSEGTPSEKHLFNDAVLLYDTFSKRADVEPNKIVAYGRSLGTGVAVYLASQRPLKGVILVSPYDSIRHIAQKNYPYVPVSYLLKHHFDSLALAPSVKIPMLALIAAKDKMIPPSHSFALIEAWGGVTQQEIIPDADHNNITVGLRYWDYISAFLLSLEN</sequence>
<dbReference type="InterPro" id="IPR029058">
    <property type="entry name" value="AB_hydrolase_fold"/>
</dbReference>
<evidence type="ECO:0000259" key="2">
    <source>
        <dbReference type="Pfam" id="PF05448"/>
    </source>
</evidence>
<organism evidence="3 4">
    <name type="scientific">Candidatus Thiomargarita nelsonii</name>
    <dbReference type="NCBI Taxonomy" id="1003181"/>
    <lineage>
        <taxon>Bacteria</taxon>
        <taxon>Pseudomonadati</taxon>
        <taxon>Pseudomonadota</taxon>
        <taxon>Gammaproteobacteria</taxon>
        <taxon>Thiotrichales</taxon>
        <taxon>Thiotrichaceae</taxon>
        <taxon>Thiomargarita</taxon>
    </lineage>
</organism>
<protein>
    <recommendedName>
        <fullName evidence="2">Acetyl xylan esterase domain-containing protein</fullName>
    </recommendedName>
</protein>
<reference evidence="3 4" key="1">
    <citation type="journal article" date="2016" name="Front. Microbiol.">
        <title>Single-Cell (Meta-)Genomics of a Dimorphic Candidatus Thiomargarita nelsonii Reveals Genomic Plasticity.</title>
        <authorList>
            <person name="Flood B.E."/>
            <person name="Fliss P."/>
            <person name="Jones D.S."/>
            <person name="Dick G.J."/>
            <person name="Jain S."/>
            <person name="Kaster A.K."/>
            <person name="Winkel M."/>
            <person name="Mussmann M."/>
            <person name="Bailey J."/>
        </authorList>
    </citation>
    <scope>NUCLEOTIDE SEQUENCE [LARGE SCALE GENOMIC DNA]</scope>
    <source>
        <strain evidence="3">Hydrate Ridge</strain>
    </source>
</reference>
<dbReference type="SUPFAM" id="SSF53474">
    <property type="entry name" value="alpha/beta-Hydrolases"/>
    <property type="match status" value="1"/>
</dbReference>
<feature type="domain" description="Acetyl xylan esterase" evidence="2">
    <location>
        <begin position="126"/>
        <end position="258"/>
    </location>
</feature>
<dbReference type="Pfam" id="PF05448">
    <property type="entry name" value="AXE1"/>
    <property type="match status" value="1"/>
</dbReference>
<evidence type="ECO:0000313" key="4">
    <source>
        <dbReference type="Proteomes" id="UP000030428"/>
    </source>
</evidence>
<dbReference type="PANTHER" id="PTHR12277">
    <property type="entry name" value="ALPHA/BETA HYDROLASE DOMAIN-CONTAINING PROTEIN"/>
    <property type="match status" value="1"/>
</dbReference>
<name>A0A4E0QRJ3_9GAMM</name>
<evidence type="ECO:0000313" key="3">
    <source>
        <dbReference type="EMBL" id="TGO03413.1"/>
    </source>
</evidence>
<keyword evidence="1" id="KW-0472">Membrane</keyword>
<dbReference type="Proteomes" id="UP000030428">
    <property type="component" value="Unassembled WGS sequence"/>
</dbReference>
<keyword evidence="1" id="KW-0812">Transmembrane</keyword>
<dbReference type="Gene3D" id="3.40.50.1820">
    <property type="entry name" value="alpha/beta hydrolase"/>
    <property type="match status" value="1"/>
</dbReference>
<dbReference type="PANTHER" id="PTHR12277:SF81">
    <property type="entry name" value="PROTEIN ABHD13"/>
    <property type="match status" value="1"/>
</dbReference>
<feature type="transmembrane region" description="Helical" evidence="1">
    <location>
        <begin position="6"/>
        <end position="29"/>
    </location>
</feature>
<evidence type="ECO:0000256" key="1">
    <source>
        <dbReference type="SAM" id="Phobius"/>
    </source>
</evidence>
<proteinExistence type="predicted"/>
<keyword evidence="4" id="KW-1185">Reference proteome</keyword>
<dbReference type="AlphaFoldDB" id="A0A4E0QRJ3"/>
<dbReference type="InterPro" id="IPR008391">
    <property type="entry name" value="AXE1_dom"/>
</dbReference>
<keyword evidence="1" id="KW-1133">Transmembrane helix</keyword>
<gene>
    <name evidence="3" type="ORF">PN36_06575</name>
</gene>
<comment type="caution">
    <text evidence="3">The sequence shown here is derived from an EMBL/GenBank/DDBJ whole genome shotgun (WGS) entry which is preliminary data.</text>
</comment>
<accession>A0A4E0QRJ3</accession>
<dbReference type="EMBL" id="JSZA02000019">
    <property type="protein sequence ID" value="TGO03413.1"/>
    <property type="molecule type" value="Genomic_DNA"/>
</dbReference>